<evidence type="ECO:0000256" key="1">
    <source>
        <dbReference type="ARBA" id="ARBA00023015"/>
    </source>
</evidence>
<dbReference type="RefSeq" id="WP_063635476.1">
    <property type="nucleotide sequence ID" value="NZ_CP015285.1"/>
</dbReference>
<evidence type="ECO:0000256" key="2">
    <source>
        <dbReference type="ARBA" id="ARBA00023125"/>
    </source>
</evidence>
<dbReference type="InterPro" id="IPR039418">
    <property type="entry name" value="LexA-like"/>
</dbReference>
<keyword evidence="1" id="KW-0805">Transcription regulation</keyword>
<protein>
    <submittedName>
        <fullName evidence="5">Helix-turn-helix transcriptional regulator</fullName>
    </submittedName>
</protein>
<accession>A0A160JHD8</accession>
<evidence type="ECO:0000259" key="4">
    <source>
        <dbReference type="Pfam" id="PF00717"/>
    </source>
</evidence>
<dbReference type="AlphaFoldDB" id="A0A160JHD8"/>
<reference evidence="5 6" key="1">
    <citation type="journal article" date="2013" name="Int. J. Syst. Evol. Microbiol.">
        <title>Azospirillum humicireducens sp. nov., a nitrogen-fixing bacterium isolated from a microbial fuel cell.</title>
        <authorList>
            <person name="Zhou S."/>
            <person name="Han L."/>
            <person name="Wang Y."/>
            <person name="Yang G."/>
            <person name="Zhuang L."/>
            <person name="Hu P."/>
        </authorList>
    </citation>
    <scope>NUCLEOTIDE SEQUENCE [LARGE SCALE GENOMIC DNA]</scope>
    <source>
        <strain evidence="5 6">SgZ-5</strain>
    </source>
</reference>
<keyword evidence="6" id="KW-1185">Reference proteome</keyword>
<dbReference type="PANTHER" id="PTHR40661">
    <property type="match status" value="1"/>
</dbReference>
<dbReference type="CDD" id="cd06529">
    <property type="entry name" value="S24_LexA-like"/>
    <property type="match status" value="1"/>
</dbReference>
<dbReference type="Gene3D" id="2.10.109.10">
    <property type="entry name" value="Umud Fragment, subunit A"/>
    <property type="match status" value="1"/>
</dbReference>
<dbReference type="KEGG" id="ahu:A6A40_11195"/>
<dbReference type="OrthoDB" id="9792157at2"/>
<sequence>MLKHTDIWRAIDRLAAQHGLSASGLARRAGLDPTTFNKSKRTTSDGKLRWPSTESISKVLDATGASLSEFVSLVGDGAGTTPLQRVPVIGYAQAGSAGYFDDAGFPAGSGWDELLFPSLGDPHAYALEISGDSMEPVYRDGDTIIVSPAAQIRRNDRVVVRTKGGEVMAKQLIRETATKIELLSINRAHPDRSIPLSDVAWMARIIWASQ</sequence>
<dbReference type="PANTHER" id="PTHR40661:SF3">
    <property type="entry name" value="FELS-1 PROPHAGE TRANSCRIPTIONAL REGULATOR"/>
    <property type="match status" value="1"/>
</dbReference>
<evidence type="ECO:0000313" key="6">
    <source>
        <dbReference type="Proteomes" id="UP000077405"/>
    </source>
</evidence>
<dbReference type="Proteomes" id="UP000077405">
    <property type="component" value="Chromosome"/>
</dbReference>
<dbReference type="SUPFAM" id="SSF47413">
    <property type="entry name" value="lambda repressor-like DNA-binding domains"/>
    <property type="match status" value="1"/>
</dbReference>
<keyword evidence="2" id="KW-0238">DNA-binding</keyword>
<dbReference type="InterPro" id="IPR010982">
    <property type="entry name" value="Lambda_DNA-bd_dom_sf"/>
</dbReference>
<dbReference type="InterPro" id="IPR036286">
    <property type="entry name" value="LexA/Signal_pep-like_sf"/>
</dbReference>
<dbReference type="Pfam" id="PF00717">
    <property type="entry name" value="Peptidase_S24"/>
    <property type="match status" value="1"/>
</dbReference>
<feature type="domain" description="Peptidase S24/S26A/S26B/S26C" evidence="4">
    <location>
        <begin position="87"/>
        <end position="206"/>
    </location>
</feature>
<dbReference type="SUPFAM" id="SSF51306">
    <property type="entry name" value="LexA/Signal peptidase"/>
    <property type="match status" value="1"/>
</dbReference>
<name>A0A160JHD8_9PROT</name>
<dbReference type="STRING" id="1226968.A6A40_11195"/>
<proteinExistence type="predicted"/>
<dbReference type="GO" id="GO:0003677">
    <property type="term" value="F:DNA binding"/>
    <property type="evidence" value="ECO:0007669"/>
    <property type="project" value="UniProtKB-KW"/>
</dbReference>
<keyword evidence="3" id="KW-0804">Transcription</keyword>
<dbReference type="EMBL" id="CP015285">
    <property type="protein sequence ID" value="ANC92420.1"/>
    <property type="molecule type" value="Genomic_DNA"/>
</dbReference>
<evidence type="ECO:0000256" key="3">
    <source>
        <dbReference type="ARBA" id="ARBA00023163"/>
    </source>
</evidence>
<dbReference type="InterPro" id="IPR015927">
    <property type="entry name" value="Peptidase_S24_S26A/B/C"/>
</dbReference>
<organism evidence="5 6">
    <name type="scientific">Azospirillum humicireducens</name>
    <dbReference type="NCBI Taxonomy" id="1226968"/>
    <lineage>
        <taxon>Bacteria</taxon>
        <taxon>Pseudomonadati</taxon>
        <taxon>Pseudomonadota</taxon>
        <taxon>Alphaproteobacteria</taxon>
        <taxon>Rhodospirillales</taxon>
        <taxon>Azospirillaceae</taxon>
        <taxon>Azospirillum</taxon>
    </lineage>
</organism>
<evidence type="ECO:0000313" key="5">
    <source>
        <dbReference type="EMBL" id="ANC92420.1"/>
    </source>
</evidence>
<gene>
    <name evidence="5" type="ORF">A6A40_11195</name>
</gene>